<keyword evidence="10" id="KW-0482">Metalloprotease</keyword>
<evidence type="ECO:0000256" key="3">
    <source>
        <dbReference type="ARBA" id="ARBA00006006"/>
    </source>
</evidence>
<comment type="cofactor">
    <cofactor evidence="1">
        <name>Zn(2+)</name>
        <dbReference type="ChEBI" id="CHEBI:29105"/>
    </cofactor>
</comment>
<dbReference type="EMBL" id="JPRI01000001">
    <property type="protein sequence ID" value="KFF28603.1"/>
    <property type="molecule type" value="Genomic_DNA"/>
</dbReference>
<dbReference type="PANTHER" id="PTHR33478:SF1">
    <property type="entry name" value="EXTRACELLULAR METALLOPROTEINASE MEP"/>
    <property type="match status" value="1"/>
</dbReference>
<evidence type="ECO:0000256" key="11">
    <source>
        <dbReference type="ARBA" id="ARBA00023145"/>
    </source>
</evidence>
<dbReference type="Pfam" id="PF18962">
    <property type="entry name" value="Por_Secre_tail"/>
    <property type="match status" value="1"/>
</dbReference>
<dbReference type="SUPFAM" id="SSF52025">
    <property type="entry name" value="PA domain"/>
    <property type="match status" value="1"/>
</dbReference>
<evidence type="ECO:0000256" key="1">
    <source>
        <dbReference type="ARBA" id="ARBA00001947"/>
    </source>
</evidence>
<dbReference type="CDD" id="cd09596">
    <property type="entry name" value="M36"/>
    <property type="match status" value="1"/>
</dbReference>
<keyword evidence="8" id="KW-0378">Hydrolase</keyword>
<evidence type="ECO:0000256" key="9">
    <source>
        <dbReference type="ARBA" id="ARBA00022833"/>
    </source>
</evidence>
<comment type="similarity">
    <text evidence="3">Belongs to the peptidase M36 family.</text>
</comment>
<evidence type="ECO:0000259" key="12">
    <source>
        <dbReference type="Pfam" id="PF02225"/>
    </source>
</evidence>
<comment type="caution">
    <text evidence="14">The sequence shown here is derived from an EMBL/GenBank/DDBJ whole genome shotgun (WGS) entry which is preliminary data.</text>
</comment>
<evidence type="ECO:0000256" key="2">
    <source>
        <dbReference type="ARBA" id="ARBA00004613"/>
    </source>
</evidence>
<evidence type="ECO:0008006" key="16">
    <source>
        <dbReference type="Google" id="ProtNLM"/>
    </source>
</evidence>
<evidence type="ECO:0000256" key="5">
    <source>
        <dbReference type="ARBA" id="ARBA00022670"/>
    </source>
</evidence>
<evidence type="ECO:0000256" key="8">
    <source>
        <dbReference type="ARBA" id="ARBA00022801"/>
    </source>
</evidence>
<dbReference type="CDD" id="cd04818">
    <property type="entry name" value="PA_subtilisin_1"/>
    <property type="match status" value="1"/>
</dbReference>
<evidence type="ECO:0000313" key="15">
    <source>
        <dbReference type="Proteomes" id="UP000028719"/>
    </source>
</evidence>
<reference evidence="14 15" key="1">
    <citation type="submission" date="2014-07" db="EMBL/GenBank/DDBJ databases">
        <title>Genome of Chryseobacterium vrystaatense LMG 22846.</title>
        <authorList>
            <person name="Pipes S.E."/>
            <person name="Stropko S.J."/>
            <person name="Newman J.D."/>
        </authorList>
    </citation>
    <scope>NUCLEOTIDE SEQUENCE [LARGE SCALE GENOMIC DNA]</scope>
    <source>
        <strain evidence="14 15">LMG 22846</strain>
    </source>
</reference>
<evidence type="ECO:0000259" key="13">
    <source>
        <dbReference type="Pfam" id="PF18962"/>
    </source>
</evidence>
<evidence type="ECO:0000256" key="10">
    <source>
        <dbReference type="ARBA" id="ARBA00023049"/>
    </source>
</evidence>
<keyword evidence="4" id="KW-0964">Secreted</keyword>
<dbReference type="NCBIfam" id="NF038113">
    <property type="entry name" value="T9SSA_dep_M36"/>
    <property type="match status" value="1"/>
</dbReference>
<sequence>MNNPNQHPIKSINMKRIRLSVKFLLLSSFFGFSLLSAQKYEQIIKDYVNSEKKFQRINPELKAFSIVNVDPSQSLNGDIVGIQQTINGVPVFGSSANVLIRENKVLSFADTFIQTYPSVVKGKQTAGKEGLIAEAVKKFNGRPTVKNSEGKEEPLKTKLVYFAKGGELILGYHLRIEEQSSSNVWSVIISTDNGSVLYQENTTLSCSFHSDSYEHLADPHADAPMYLESSAELKDAKNKNFVLVPDNASYNVFAFPVEAPTFGARTLLANPWDLVASPEGWHSDGTNNYTITRGNNAFAYTDEANTNTAQFSPDGGATRTFDFPLDITLSQQSYTSAAVTNLFYTSNKMHDVFYKFGFTESARNYQTNNFGKGGAGDDPVLAESRDGSGLNNANFAPGADGTSGRMQMFLFVPNGARYLYYNSPTSYVSRTPVAATANFGPQLIGSPAVTGDLALSVPADACTAVAAGSLTGKIAVITAAGPANCGFALKTKNLQNAGAIGVIQYHPNSNQPVGMGGTDNTITIPTIMVGKSEGEFLVGELTNGVASNATLRTDAVYKDASLDNGIIAHEYGHGISNRLTGTGSSCLAYSTSNEQMGEGWSDFFAMMVTNRPGDNASVPRGIGSFTSGEGINGAGIRPARYSPDFAVNNYTYGRTNGMKVNGSIFGIAITVPDVHSIGFIWASMLWDLNWKYVDKYGYNSNVLADPNSGSARVLQLVMDALKLQPCNPTFVQGRDAILAADQAKTNGENKCMIWKVFAKRGLGVNAAPGGLNGLFIGANQPAPDLSDQVEDFTIPAECGVLAVNEASSNSKGISIYPNPVKTEFTIKTPSGIDLSGITTVSIYDFTGKLVSSEKINLNKQTTVNVNTLLNGAYMVKITGNAIDYSQKIIVSK</sequence>
<feature type="domain" description="PA" evidence="12">
    <location>
        <begin position="449"/>
        <end position="535"/>
    </location>
</feature>
<evidence type="ECO:0000256" key="6">
    <source>
        <dbReference type="ARBA" id="ARBA00022723"/>
    </source>
</evidence>
<dbReference type="Pfam" id="PF02128">
    <property type="entry name" value="Peptidase_M36"/>
    <property type="match status" value="1"/>
</dbReference>
<keyword evidence="6" id="KW-0479">Metal-binding</keyword>
<dbReference type="Gene3D" id="3.10.170.10">
    <property type="match status" value="1"/>
</dbReference>
<evidence type="ECO:0000256" key="7">
    <source>
        <dbReference type="ARBA" id="ARBA00022729"/>
    </source>
</evidence>
<dbReference type="InterPro" id="IPR046450">
    <property type="entry name" value="PA_dom_sf"/>
</dbReference>
<protein>
    <recommendedName>
        <fullName evidence="16">Por secretion system C-terminal sorting domain-containing protein</fullName>
    </recommendedName>
</protein>
<keyword evidence="7" id="KW-0732">Signal</keyword>
<dbReference type="InterPro" id="IPR050371">
    <property type="entry name" value="Fungal_virulence_M36"/>
</dbReference>
<accession>A0ABR4UTQ7</accession>
<feature type="domain" description="Secretion system C-terminal sorting" evidence="13">
    <location>
        <begin position="815"/>
        <end position="890"/>
    </location>
</feature>
<comment type="subcellular location">
    <subcellularLocation>
        <location evidence="2">Secreted</location>
    </subcellularLocation>
</comment>
<evidence type="ECO:0000313" key="14">
    <source>
        <dbReference type="EMBL" id="KFF28603.1"/>
    </source>
</evidence>
<dbReference type="NCBIfam" id="TIGR04183">
    <property type="entry name" value="Por_Secre_tail"/>
    <property type="match status" value="1"/>
</dbReference>
<dbReference type="InterPro" id="IPR003137">
    <property type="entry name" value="PA_domain"/>
</dbReference>
<dbReference type="Gene3D" id="3.50.30.30">
    <property type="match status" value="1"/>
</dbReference>
<proteinExistence type="inferred from homology"/>
<dbReference type="InterPro" id="IPR026444">
    <property type="entry name" value="Secre_tail"/>
</dbReference>
<dbReference type="SUPFAM" id="SSF55486">
    <property type="entry name" value="Metalloproteases ('zincins'), catalytic domain"/>
    <property type="match status" value="1"/>
</dbReference>
<keyword evidence="5" id="KW-0645">Protease</keyword>
<dbReference type="InterPro" id="IPR001842">
    <property type="entry name" value="Peptidase_M36"/>
</dbReference>
<keyword evidence="15" id="KW-1185">Reference proteome</keyword>
<keyword evidence="11" id="KW-0865">Zymogen</keyword>
<dbReference type="Gene3D" id="1.10.390.10">
    <property type="entry name" value="Neutral Protease Domain 2"/>
    <property type="match status" value="1"/>
</dbReference>
<name>A0ABR4UTQ7_9FLAO</name>
<organism evidence="14 15">
    <name type="scientific">Chryseobacterium vrystaatense</name>
    <dbReference type="NCBI Taxonomy" id="307480"/>
    <lineage>
        <taxon>Bacteria</taxon>
        <taxon>Pseudomonadati</taxon>
        <taxon>Bacteroidota</taxon>
        <taxon>Flavobacteriia</taxon>
        <taxon>Flavobacteriales</taxon>
        <taxon>Weeksellaceae</taxon>
        <taxon>Chryseobacterium group</taxon>
        <taxon>Chryseobacterium</taxon>
    </lineage>
</organism>
<gene>
    <name evidence="14" type="ORF">IW16_05265</name>
</gene>
<keyword evidence="9" id="KW-0862">Zinc</keyword>
<evidence type="ECO:0000256" key="4">
    <source>
        <dbReference type="ARBA" id="ARBA00022525"/>
    </source>
</evidence>
<dbReference type="InterPro" id="IPR027268">
    <property type="entry name" value="Peptidase_M4/M1_CTD_sf"/>
</dbReference>
<dbReference type="Pfam" id="PF02225">
    <property type="entry name" value="PA"/>
    <property type="match status" value="1"/>
</dbReference>
<dbReference type="PANTHER" id="PTHR33478">
    <property type="entry name" value="EXTRACELLULAR METALLOPROTEINASE MEP"/>
    <property type="match status" value="1"/>
</dbReference>
<dbReference type="Proteomes" id="UP000028719">
    <property type="component" value="Unassembled WGS sequence"/>
</dbReference>